<dbReference type="SMART" id="SM00220">
    <property type="entry name" value="S_TKc"/>
    <property type="match status" value="1"/>
</dbReference>
<dbReference type="CDD" id="cd05117">
    <property type="entry name" value="STKc_CAMK"/>
    <property type="match status" value="1"/>
</dbReference>
<evidence type="ECO:0000256" key="7">
    <source>
        <dbReference type="SAM" id="MobiDB-lite"/>
    </source>
</evidence>
<evidence type="ECO:0000256" key="5">
    <source>
        <dbReference type="ARBA" id="ARBA00022837"/>
    </source>
</evidence>
<dbReference type="GO" id="GO:0004674">
    <property type="term" value="F:protein serine/threonine kinase activity"/>
    <property type="evidence" value="ECO:0007669"/>
    <property type="project" value="UniProtKB-KW"/>
</dbReference>
<feature type="domain" description="EF-hand" evidence="9">
    <location>
        <begin position="362"/>
        <end position="397"/>
    </location>
</feature>
<dbReference type="InterPro" id="IPR002048">
    <property type="entry name" value="EF_hand_dom"/>
</dbReference>
<dbReference type="InterPro" id="IPR008271">
    <property type="entry name" value="Ser/Thr_kinase_AS"/>
</dbReference>
<gene>
    <name evidence="10" type="ORF">HERI1096_LOCUS18337</name>
</gene>
<dbReference type="SUPFAM" id="SSF56112">
    <property type="entry name" value="Protein kinase-like (PK-like)"/>
    <property type="match status" value="1"/>
</dbReference>
<sequence length="523" mass="58277">MAPTLQMDGKPNAQRATTKSGFESDIRHDKESMSSHLAHMNTKSVTEVYETGHGAVLGRGACGTVCVVRRKDTGEQYAMKSVSLDGMGGASIDELRKEIEVQKSLTHPNICRLFESFEEESQLHIIMEICTGGALVSRMKRHSHGYGERAAATLVEKMLSAVVYCHHNGIVHRDIKLDNFIYENEAEESELKLIDFGFAAEVGPGREQMWDQLGTPSYMAPELWSDHQKEYDSSVDMWALGVVTYMLLSGKRPFHHQDRKEKARMIKHDPLKFPGHEWERISAEAKDFCHQLMQKNPKDRMPASAAIKHPWIVHASKLHDGPDAAHEMAAHNDIIESLEAFSHADDLKKLALESIAFSTPPAKLDELRKVFVSIDVDDSGTISLDEFKKAMLMHPELSQDKVEAMFKNMDVNDSGEVDYLEFISATISTQKSGSDKMSAMAAFSILDADGDGYITKEDIWQATEGTYSETEVDEMLVVHGRNGKINFQNFKVLMMQDKGIHLYHAASSISAASLPGGQTNASQ</sequence>
<dbReference type="EMBL" id="HBHX01032990">
    <property type="protein sequence ID" value="CAE0117638.1"/>
    <property type="molecule type" value="Transcribed_RNA"/>
</dbReference>
<dbReference type="PROSITE" id="PS50011">
    <property type="entry name" value="PROTEIN_KINASE_DOM"/>
    <property type="match status" value="1"/>
</dbReference>
<dbReference type="Pfam" id="PF00069">
    <property type="entry name" value="Pkinase"/>
    <property type="match status" value="1"/>
</dbReference>
<feature type="domain" description="EF-hand" evidence="9">
    <location>
        <begin position="398"/>
        <end position="432"/>
    </location>
</feature>
<dbReference type="CDD" id="cd00051">
    <property type="entry name" value="EFh"/>
    <property type="match status" value="2"/>
</dbReference>
<evidence type="ECO:0000259" key="8">
    <source>
        <dbReference type="PROSITE" id="PS50011"/>
    </source>
</evidence>
<proteinExistence type="predicted"/>
<dbReference type="Gene3D" id="1.10.510.10">
    <property type="entry name" value="Transferase(Phosphotransferase) domain 1"/>
    <property type="match status" value="1"/>
</dbReference>
<organism evidence="10">
    <name type="scientific">Haptolina ericina</name>
    <dbReference type="NCBI Taxonomy" id="156174"/>
    <lineage>
        <taxon>Eukaryota</taxon>
        <taxon>Haptista</taxon>
        <taxon>Haptophyta</taxon>
        <taxon>Prymnesiophyceae</taxon>
        <taxon>Prymnesiales</taxon>
        <taxon>Prymnesiaceae</taxon>
        <taxon>Haptolina</taxon>
    </lineage>
</organism>
<keyword evidence="6" id="KW-0067">ATP-binding</keyword>
<dbReference type="SMART" id="SM00054">
    <property type="entry name" value="EFh"/>
    <property type="match status" value="4"/>
</dbReference>
<dbReference type="FunFam" id="1.10.510.10:FF:000571">
    <property type="entry name" value="Maternal embryonic leucine zipper kinase"/>
    <property type="match status" value="1"/>
</dbReference>
<evidence type="ECO:0000256" key="1">
    <source>
        <dbReference type="ARBA" id="ARBA00022527"/>
    </source>
</evidence>
<keyword evidence="1" id="KW-0723">Serine/threonine-protein kinase</keyword>
<evidence type="ECO:0000256" key="3">
    <source>
        <dbReference type="ARBA" id="ARBA00022741"/>
    </source>
</evidence>
<feature type="domain" description="EF-hand" evidence="9">
    <location>
        <begin position="434"/>
        <end position="469"/>
    </location>
</feature>
<dbReference type="InterPro" id="IPR050205">
    <property type="entry name" value="CDPK_Ser/Thr_kinases"/>
</dbReference>
<dbReference type="PROSITE" id="PS50222">
    <property type="entry name" value="EF_HAND_2"/>
    <property type="match status" value="3"/>
</dbReference>
<feature type="domain" description="Protein kinase" evidence="8">
    <location>
        <begin position="51"/>
        <end position="312"/>
    </location>
</feature>
<dbReference type="Gene3D" id="3.30.200.20">
    <property type="entry name" value="Phosphorylase Kinase, domain 1"/>
    <property type="match status" value="1"/>
</dbReference>
<accession>A0A7S3AWI2</accession>
<feature type="region of interest" description="Disordered" evidence="7">
    <location>
        <begin position="1"/>
        <end position="25"/>
    </location>
</feature>
<keyword evidence="5" id="KW-0106">Calcium</keyword>
<evidence type="ECO:0000256" key="4">
    <source>
        <dbReference type="ARBA" id="ARBA00022777"/>
    </source>
</evidence>
<dbReference type="Gene3D" id="1.10.238.10">
    <property type="entry name" value="EF-hand"/>
    <property type="match status" value="2"/>
</dbReference>
<evidence type="ECO:0008006" key="11">
    <source>
        <dbReference type="Google" id="ProtNLM"/>
    </source>
</evidence>
<evidence type="ECO:0000256" key="2">
    <source>
        <dbReference type="ARBA" id="ARBA00022679"/>
    </source>
</evidence>
<evidence type="ECO:0000256" key="6">
    <source>
        <dbReference type="ARBA" id="ARBA00022840"/>
    </source>
</evidence>
<dbReference type="GO" id="GO:0005509">
    <property type="term" value="F:calcium ion binding"/>
    <property type="evidence" value="ECO:0007669"/>
    <property type="project" value="InterPro"/>
</dbReference>
<dbReference type="InterPro" id="IPR011009">
    <property type="entry name" value="Kinase-like_dom_sf"/>
</dbReference>
<evidence type="ECO:0000259" key="9">
    <source>
        <dbReference type="PROSITE" id="PS50222"/>
    </source>
</evidence>
<keyword evidence="3" id="KW-0547">Nucleotide-binding</keyword>
<protein>
    <recommendedName>
        <fullName evidence="11">Non-specific serine/threonine protein kinase</fullName>
    </recommendedName>
</protein>
<dbReference type="PROSITE" id="PS00108">
    <property type="entry name" value="PROTEIN_KINASE_ST"/>
    <property type="match status" value="1"/>
</dbReference>
<dbReference type="AlphaFoldDB" id="A0A7S3AWI2"/>
<dbReference type="InterPro" id="IPR018247">
    <property type="entry name" value="EF_Hand_1_Ca_BS"/>
</dbReference>
<evidence type="ECO:0000313" key="10">
    <source>
        <dbReference type="EMBL" id="CAE0117638.1"/>
    </source>
</evidence>
<keyword evidence="4" id="KW-0418">Kinase</keyword>
<dbReference type="Pfam" id="PF13499">
    <property type="entry name" value="EF-hand_7"/>
    <property type="match status" value="1"/>
</dbReference>
<dbReference type="InterPro" id="IPR000719">
    <property type="entry name" value="Prot_kinase_dom"/>
</dbReference>
<name>A0A7S3AWI2_9EUKA</name>
<dbReference type="InterPro" id="IPR011992">
    <property type="entry name" value="EF-hand-dom_pair"/>
</dbReference>
<dbReference type="PROSITE" id="PS00018">
    <property type="entry name" value="EF_HAND_1"/>
    <property type="match status" value="3"/>
</dbReference>
<dbReference type="PANTHER" id="PTHR24349">
    <property type="entry name" value="SERINE/THREONINE-PROTEIN KINASE"/>
    <property type="match status" value="1"/>
</dbReference>
<dbReference type="Pfam" id="PF13202">
    <property type="entry name" value="EF-hand_5"/>
    <property type="match status" value="1"/>
</dbReference>
<keyword evidence="2" id="KW-0808">Transferase</keyword>
<dbReference type="SUPFAM" id="SSF47473">
    <property type="entry name" value="EF-hand"/>
    <property type="match status" value="1"/>
</dbReference>
<reference evidence="10" key="1">
    <citation type="submission" date="2021-01" db="EMBL/GenBank/DDBJ databases">
        <authorList>
            <person name="Corre E."/>
            <person name="Pelletier E."/>
            <person name="Niang G."/>
            <person name="Scheremetjew M."/>
            <person name="Finn R."/>
            <person name="Kale V."/>
            <person name="Holt S."/>
            <person name="Cochrane G."/>
            <person name="Meng A."/>
            <person name="Brown T."/>
            <person name="Cohen L."/>
        </authorList>
    </citation>
    <scope>NUCLEOTIDE SEQUENCE</scope>
    <source>
        <strain evidence="10">CCMP281</strain>
    </source>
</reference>
<dbReference type="GO" id="GO:0005524">
    <property type="term" value="F:ATP binding"/>
    <property type="evidence" value="ECO:0007669"/>
    <property type="project" value="UniProtKB-KW"/>
</dbReference>